<organism evidence="5 6">
    <name type="scientific">Haloferula sargassicola</name>
    <dbReference type="NCBI Taxonomy" id="490096"/>
    <lineage>
        <taxon>Bacteria</taxon>
        <taxon>Pseudomonadati</taxon>
        <taxon>Verrucomicrobiota</taxon>
        <taxon>Verrucomicrobiia</taxon>
        <taxon>Verrucomicrobiales</taxon>
        <taxon>Verrucomicrobiaceae</taxon>
        <taxon>Haloferula</taxon>
    </lineage>
</organism>
<evidence type="ECO:0000256" key="1">
    <source>
        <dbReference type="ARBA" id="ARBA00022722"/>
    </source>
</evidence>
<gene>
    <name evidence="5" type="primary">dinG</name>
    <name evidence="5" type="ORF">Hsar01_01513</name>
</gene>
<evidence type="ECO:0000313" key="5">
    <source>
        <dbReference type="EMBL" id="GAA5482295.1"/>
    </source>
</evidence>
<name>A0ABP9UL14_9BACT</name>
<evidence type="ECO:0000256" key="3">
    <source>
        <dbReference type="ARBA" id="ARBA00022839"/>
    </source>
</evidence>
<keyword evidence="6" id="KW-1185">Reference proteome</keyword>
<dbReference type="Gene3D" id="3.30.420.10">
    <property type="entry name" value="Ribonuclease H-like superfamily/Ribonuclease H"/>
    <property type="match status" value="1"/>
</dbReference>
<protein>
    <submittedName>
        <fullName evidence="5">3'-5' exonuclease DinG</fullName>
    </submittedName>
</protein>
<dbReference type="RefSeq" id="WP_353566440.1">
    <property type="nucleotide sequence ID" value="NZ_BAABRI010000007.1"/>
</dbReference>
<dbReference type="SMART" id="SM00479">
    <property type="entry name" value="EXOIII"/>
    <property type="match status" value="1"/>
</dbReference>
<dbReference type="GO" id="GO:0004527">
    <property type="term" value="F:exonuclease activity"/>
    <property type="evidence" value="ECO:0007669"/>
    <property type="project" value="UniProtKB-KW"/>
</dbReference>
<evidence type="ECO:0000313" key="6">
    <source>
        <dbReference type="Proteomes" id="UP001476282"/>
    </source>
</evidence>
<reference evidence="5 6" key="1">
    <citation type="submission" date="2024-02" db="EMBL/GenBank/DDBJ databases">
        <title>Haloferula sargassicola NBRC 104335.</title>
        <authorList>
            <person name="Ichikawa N."/>
            <person name="Katano-Makiyama Y."/>
            <person name="Hidaka K."/>
        </authorList>
    </citation>
    <scope>NUCLEOTIDE SEQUENCE [LARGE SCALE GENOMIC DNA]</scope>
    <source>
        <strain evidence="5 6">NBRC 104335</strain>
    </source>
</reference>
<accession>A0ABP9UL14</accession>
<dbReference type="SUPFAM" id="SSF53098">
    <property type="entry name" value="Ribonuclease H-like"/>
    <property type="match status" value="1"/>
</dbReference>
<keyword evidence="2" id="KW-0378">Hydrolase</keyword>
<evidence type="ECO:0000259" key="4">
    <source>
        <dbReference type="SMART" id="SM00479"/>
    </source>
</evidence>
<dbReference type="InterPro" id="IPR013520">
    <property type="entry name" value="Ribonucl_H"/>
</dbReference>
<dbReference type="Proteomes" id="UP001476282">
    <property type="component" value="Unassembled WGS sequence"/>
</dbReference>
<dbReference type="EMBL" id="BAABRI010000007">
    <property type="protein sequence ID" value="GAA5482295.1"/>
    <property type="molecule type" value="Genomic_DNA"/>
</dbReference>
<dbReference type="InterPro" id="IPR036397">
    <property type="entry name" value="RNaseH_sf"/>
</dbReference>
<evidence type="ECO:0000256" key="2">
    <source>
        <dbReference type="ARBA" id="ARBA00022801"/>
    </source>
</evidence>
<proteinExistence type="predicted"/>
<feature type="domain" description="Exonuclease" evidence="4">
    <location>
        <begin position="18"/>
        <end position="189"/>
    </location>
</feature>
<comment type="caution">
    <text evidence="5">The sequence shown here is derived from an EMBL/GenBank/DDBJ whole genome shotgun (WGS) entry which is preliminary data.</text>
</comment>
<dbReference type="InterPro" id="IPR012337">
    <property type="entry name" value="RNaseH-like_sf"/>
</dbReference>
<dbReference type="Pfam" id="PF00929">
    <property type="entry name" value="RNase_T"/>
    <property type="match status" value="1"/>
</dbReference>
<dbReference type="PANTHER" id="PTHR30231">
    <property type="entry name" value="DNA POLYMERASE III SUBUNIT EPSILON"/>
    <property type="match status" value="1"/>
</dbReference>
<keyword evidence="3 5" id="KW-0269">Exonuclease</keyword>
<sequence>MRRLPTGVIPTTPIRELAFAAIDFESAGSARGRTDTPVQIGMARWSPGHGHGGAFHSYLRSSQPITWSARKVHGIRDEDLIGAPSLPELWGTVRSALEGAVVVAHGMGTEKRFLRAFPGHRFGPWLDTLQVARAAWPELPSHALSDLCDALGLSDRVREMQPERRWHDALFDATASLVLLEHLVLQQELADREAVLLLQPDISRWAARRRD</sequence>
<dbReference type="PANTHER" id="PTHR30231:SF4">
    <property type="entry name" value="PROTEIN NEN2"/>
    <property type="match status" value="1"/>
</dbReference>
<keyword evidence="1" id="KW-0540">Nuclease</keyword>